<proteinExistence type="predicted"/>
<dbReference type="AlphaFoldDB" id="A0A9D4LLT1"/>
<reference evidence="2" key="2">
    <citation type="submission" date="2020-11" db="EMBL/GenBank/DDBJ databases">
        <authorList>
            <person name="McCartney M.A."/>
            <person name="Auch B."/>
            <person name="Kono T."/>
            <person name="Mallez S."/>
            <person name="Becker A."/>
            <person name="Gohl D.M."/>
            <person name="Silverstein K.A.T."/>
            <person name="Koren S."/>
            <person name="Bechman K.B."/>
            <person name="Herman A."/>
            <person name="Abrahante J.E."/>
            <person name="Garbe J."/>
        </authorList>
    </citation>
    <scope>NUCLEOTIDE SEQUENCE</scope>
    <source>
        <strain evidence="2">Duluth1</strain>
        <tissue evidence="2">Whole animal</tissue>
    </source>
</reference>
<reference evidence="2" key="1">
    <citation type="journal article" date="2019" name="bioRxiv">
        <title>The Genome of the Zebra Mussel, Dreissena polymorpha: A Resource for Invasive Species Research.</title>
        <authorList>
            <person name="McCartney M.A."/>
            <person name="Auch B."/>
            <person name="Kono T."/>
            <person name="Mallez S."/>
            <person name="Zhang Y."/>
            <person name="Obille A."/>
            <person name="Becker A."/>
            <person name="Abrahante J.E."/>
            <person name="Garbe J."/>
            <person name="Badalamenti J.P."/>
            <person name="Herman A."/>
            <person name="Mangelson H."/>
            <person name="Liachko I."/>
            <person name="Sullivan S."/>
            <person name="Sone E.D."/>
            <person name="Koren S."/>
            <person name="Silverstein K.A.T."/>
            <person name="Beckman K.B."/>
            <person name="Gohl D.M."/>
        </authorList>
    </citation>
    <scope>NUCLEOTIDE SEQUENCE</scope>
    <source>
        <strain evidence="2">Duluth1</strain>
        <tissue evidence="2">Whole animal</tissue>
    </source>
</reference>
<evidence type="ECO:0000313" key="2">
    <source>
        <dbReference type="EMBL" id="KAH3861037.1"/>
    </source>
</evidence>
<sequence length="99" mass="10856">MELKEDWAMKKRNGQTDRRTDGQTDGRTVQSLYALFSSKGGIKIKFPTYLPTYPTLKLKWGKGNNVCGGNVVGDVGGGNILGGGGWGECLEFLLRAKRF</sequence>
<feature type="region of interest" description="Disordered" evidence="1">
    <location>
        <begin position="1"/>
        <end position="24"/>
    </location>
</feature>
<evidence type="ECO:0000256" key="1">
    <source>
        <dbReference type="SAM" id="MobiDB-lite"/>
    </source>
</evidence>
<gene>
    <name evidence="2" type="ORF">DPMN_023963</name>
</gene>
<name>A0A9D4LLT1_DREPO</name>
<comment type="caution">
    <text evidence="2">The sequence shown here is derived from an EMBL/GenBank/DDBJ whole genome shotgun (WGS) entry which is preliminary data.</text>
</comment>
<dbReference type="EMBL" id="JAIWYP010000002">
    <property type="protein sequence ID" value="KAH3861037.1"/>
    <property type="molecule type" value="Genomic_DNA"/>
</dbReference>
<accession>A0A9D4LLT1</accession>
<organism evidence="2 3">
    <name type="scientific">Dreissena polymorpha</name>
    <name type="common">Zebra mussel</name>
    <name type="synonym">Mytilus polymorpha</name>
    <dbReference type="NCBI Taxonomy" id="45954"/>
    <lineage>
        <taxon>Eukaryota</taxon>
        <taxon>Metazoa</taxon>
        <taxon>Spiralia</taxon>
        <taxon>Lophotrochozoa</taxon>
        <taxon>Mollusca</taxon>
        <taxon>Bivalvia</taxon>
        <taxon>Autobranchia</taxon>
        <taxon>Heteroconchia</taxon>
        <taxon>Euheterodonta</taxon>
        <taxon>Imparidentia</taxon>
        <taxon>Neoheterodontei</taxon>
        <taxon>Myida</taxon>
        <taxon>Dreissenoidea</taxon>
        <taxon>Dreissenidae</taxon>
        <taxon>Dreissena</taxon>
    </lineage>
</organism>
<keyword evidence="3" id="KW-1185">Reference proteome</keyword>
<evidence type="ECO:0000313" key="3">
    <source>
        <dbReference type="Proteomes" id="UP000828390"/>
    </source>
</evidence>
<dbReference type="Proteomes" id="UP000828390">
    <property type="component" value="Unassembled WGS sequence"/>
</dbReference>
<protein>
    <submittedName>
        <fullName evidence="2">Uncharacterized protein</fullName>
    </submittedName>
</protein>